<feature type="transmembrane region" description="Helical" evidence="10">
    <location>
        <begin position="103"/>
        <end position="123"/>
    </location>
</feature>
<evidence type="ECO:0000256" key="10">
    <source>
        <dbReference type="SAM" id="Phobius"/>
    </source>
</evidence>
<evidence type="ECO:0000256" key="5">
    <source>
        <dbReference type="ARBA" id="ARBA00022692"/>
    </source>
</evidence>
<feature type="transmembrane region" description="Helical" evidence="10">
    <location>
        <begin position="46"/>
        <end position="70"/>
    </location>
</feature>
<protein>
    <recommendedName>
        <fullName evidence="4">Protein TIC 214</fullName>
    </recommendedName>
    <alternativeName>
        <fullName evidence="8">Translocon at the inner envelope membrane of chloroplasts 214</fullName>
    </alternativeName>
</protein>
<evidence type="ECO:0000256" key="4">
    <source>
        <dbReference type="ARBA" id="ARBA00016640"/>
    </source>
</evidence>
<evidence type="ECO:0000256" key="1">
    <source>
        <dbReference type="ARBA" id="ARBA00004446"/>
    </source>
</evidence>
<feature type="compositionally biased region" description="Polar residues" evidence="9">
    <location>
        <begin position="1233"/>
        <end position="1244"/>
    </location>
</feature>
<feature type="region of interest" description="Disordered" evidence="9">
    <location>
        <begin position="1730"/>
        <end position="1766"/>
    </location>
</feature>
<gene>
    <name evidence="11" type="primary">ycf1</name>
    <name evidence="11" type="ORF">Do_cus1Pt0982</name>
</gene>
<feature type="region of interest" description="Disordered" evidence="9">
    <location>
        <begin position="961"/>
        <end position="990"/>
    </location>
</feature>
<evidence type="ECO:0000256" key="7">
    <source>
        <dbReference type="ARBA" id="ARBA00022989"/>
    </source>
</evidence>
<comment type="similarity">
    <text evidence="2">Belongs to the TIC214 family.</text>
</comment>
<geneLocation type="plastid" evidence="11"/>
<evidence type="ECO:0000256" key="2">
    <source>
        <dbReference type="ARBA" id="ARBA00009956"/>
    </source>
</evidence>
<feature type="transmembrane region" description="Helical" evidence="10">
    <location>
        <begin position="301"/>
        <end position="322"/>
    </location>
</feature>
<dbReference type="GO" id="GO:0015031">
    <property type="term" value="P:protein transport"/>
    <property type="evidence" value="ECO:0007669"/>
    <property type="project" value="UniProtKB-KW"/>
</dbReference>
<feature type="region of interest" description="Disordered" evidence="9">
    <location>
        <begin position="1282"/>
        <end position="1305"/>
    </location>
</feature>
<dbReference type="EMBL" id="MF061171">
    <property type="protein sequence ID" value="ASA34644.1"/>
    <property type="molecule type" value="Genomic_DNA"/>
</dbReference>
<feature type="compositionally biased region" description="Basic residues" evidence="9">
    <location>
        <begin position="965"/>
        <end position="981"/>
    </location>
</feature>
<dbReference type="RefSeq" id="YP_009403451.1">
    <property type="nucleotide sequence ID" value="NC_035359.1"/>
</dbReference>
<dbReference type="PANTHER" id="PTHR33163">
    <property type="entry name" value="PROTEIN TIC 214-RELATED"/>
    <property type="match status" value="1"/>
</dbReference>
<feature type="transmembrane region" description="Helical" evidence="10">
    <location>
        <begin position="135"/>
        <end position="155"/>
    </location>
</feature>
<feature type="compositionally biased region" description="Basic and acidic residues" evidence="9">
    <location>
        <begin position="562"/>
        <end position="592"/>
    </location>
</feature>
<evidence type="ECO:0000313" key="11">
    <source>
        <dbReference type="EMBL" id="ASA34644.1"/>
    </source>
</evidence>
<dbReference type="InterPro" id="IPR008896">
    <property type="entry name" value="TIC214"/>
</dbReference>
<name>A0A1Z2QT37_9ASTR</name>
<keyword evidence="6" id="KW-0653">Protein transport</keyword>
<keyword evidence="11" id="KW-0934">Plastid</keyword>
<evidence type="ECO:0000256" key="3">
    <source>
        <dbReference type="ARBA" id="ARBA00011510"/>
    </source>
</evidence>
<organism evidence="11">
    <name type="scientific">Downingia cuspidata</name>
    <dbReference type="NCBI Taxonomy" id="101772"/>
    <lineage>
        <taxon>Eukaryota</taxon>
        <taxon>Viridiplantae</taxon>
        <taxon>Streptophyta</taxon>
        <taxon>Embryophyta</taxon>
        <taxon>Tracheophyta</taxon>
        <taxon>Spermatophyta</taxon>
        <taxon>Magnoliopsida</taxon>
        <taxon>eudicotyledons</taxon>
        <taxon>Gunneridae</taxon>
        <taxon>Pentapetalae</taxon>
        <taxon>asterids</taxon>
        <taxon>campanulids</taxon>
        <taxon>Asterales</taxon>
        <taxon>Campanulaceae</taxon>
        <taxon>Downingia</taxon>
    </lineage>
</organism>
<dbReference type="PANTHER" id="PTHR33163:SF40">
    <property type="entry name" value="PROTEIN TIC 214"/>
    <property type="match status" value="1"/>
</dbReference>
<feature type="compositionally biased region" description="Basic and acidic residues" evidence="9">
    <location>
        <begin position="1755"/>
        <end position="1764"/>
    </location>
</feature>
<sequence>MISRFFSTFCLKLLTYNITNYRIQGGTTMVITKIFSGFLKTLTNSVLWIGLYYGFLTTFSIRVSYLFLFVEDPDQKASAITGFILGQLVRFMSIYSMTLHQLLWTPHLVTILFAPYVLFYCAFDNWEYNLSRATRTNLVVFLNTFIFQLANQILLPTSTLARLVNVYMFRCNNKMLFVISTFVGWLIGHICFLVVSKKVLDGIRIYLMSRPKKELVEAIERYIYTYFGAKFQVRFSYVLYRVAEFQKSINSELKKYKKQVYQYLSRALGQEFEFFIRGLRWIVSEIQFLLLINLRRNTGRFVNILLFTTSLYYLGKLPLVILPHPLKTVDAPPLTQTLLEPQDLDADTYWAGEKKEEEEEEEEDDQSKLEEIILERIRTQEQKTHPLWKEDKDLDEATDQNHHLDLDYPFVSIFCPFQWTRPVRYLANQHFLGAIRKETSQYFFNTGCSDGKKRISFTALPSLASFQEFLKGVIYSVERLSFDKFEKDWLSNNKERQKNLNNEFRKRIEALDRGFLFRDILEKRTRVCIDKKDELYLCLPTRDDPLLSGPSRGSKKILTDVETARHARRQQAIDKRKSEEKAKKEEQARKGEMVTSAENEQENIVEPPPESGFEQDQEEDLLGPAWELDKQTLRNRKKGVEQQMREDRALHDVSYFRAKITKIRKSLMKNNKKINQLPDEIKSMLGISELNELLAPEYCFWSPKYKERMLAIRKSKTLKPQAEEKLYSNPLSKFFVKPGEKGGRRLNRTEQILELEELESDISKTVPRWSYVLFNQLLYEMSYPFIVHRGKNNCYDVLSALYRYDLLVSESKGPPPSITITEADDLDKEAAMRAHGGAISKQVVEDYKKSGGNPSDKQAVLGSYIHEHLGKSRPEDQIKERDLWWVALTTASEQFWFQGEVKGSAIPLRRKKGVVTTQMKRYPHSPLFLGFLENLIMRSFKIVKVRMQNLMYRFGIKKGDPFTRKGPKKKQTKTKRKPKGKTRQERLERDPDREEFRMLGIESWEELYCGLGIRGMILIWNSFVRKYISLPLAIIAKNIGRILLLQPPEWAEDRTEWENEIHVLCNDEGLLLGDGEISIVNLPAEWWDFGFQIKVLYPLELKPWQTPNTQRQTEKYAFLRATWGLANYPWGPARTNQPLVFWGPIFNHLGKISKRVAKARLEGKAFEVIKSLLNTKIEKQLTRVLRNANESIKWLKESIKQVQESILVLKRIILNRIKKNPRLKEIGGDESSETQNSINQPSNKKINDSLSEIRSRASTNSEEQIQNLINRTSTIKNEIERLTEEKKRGRPGLNNNPNNKKKNNNLELPKNFWKLVKRKTVRLISKCKYFSKLFIEKIYKISLDIFLYIIKIPRIHVRKNFFEKDISNTKTKQQRITLRKIVPKFASLPTLSSLSQAYVFYKLSQSLVNDKLRSVLQYRGTSFFLKTPIKDFFERQGILHSELKDKKTRNFGTNPWKNWLRGQSPYNLSKVYWEQVGAQTWRNKVNRRHTSQTTTLNKGDASENLLHSKKQDDSEVYSLVRNQKTKFKKKYKYDLLAYNYISSETEKDSKWPLQDLFPEEILWKTYFKDYIVDKKLLDQLYRNTSIINYRDGTRFDKDYEKYALGKRVIDKILFERVRYYFKRVIDKIFFKNSADREVDFYKQYLDRLYLHTKSVDNYFDKVYLDLDRHFVGTTFLENYLAKVFMSLKKARPKKYEKQYMPFDWKIFEQYINIINLESVNKPDFDRNKKYVIKNISKPERKPKPKRKRKRKPKPKPTEKEKLTPDRYAIMRVKDQIEKKFKRPNDELQKPWKAPIKQPHGVALRLGPSPASQLKQYQDPIGTVGKPRRLRNPSVFAPTVRTDPEYKEAIKRKAEIAKLTKVITPQKKVLFYDILPPVEYSDEVLSKRIKAHKRFRMWMRSLEKVSLDSHKNSLLWYEHTEKILKKFCQLKHRGFNGFWEETSDPILNKTQNKKFNRIWRFWIGMNKPQIVAAPRANSNEEQEDWFFPEFMLRKKIYQRNCWLSPTKLLLSNFERPVNYNPTKIQFVSPWKKKLIKKIIDPIPTAIRKLYDRRFIKAGVQYRSSPPPRITGFHTLKSPYLGHSLHMQQLLPESVAEQLNLTELLKKTQGNFHRKKKLMLYMQMRELEFDKFGKLFSKSEALFDWLERGYLTFEPLLTASLKNLDEFVTYQAIHISLVHKSKQQPNQGSEKKKEKDHFDLLVPEMILSSRRRRELRILNSLNYNFKNRNGVNRNSDFCKENNRQSWGHFLAESKDLDREKKELMKLKFFLWPNFRLEDLACMNRYWFDTNNGSRFSLLRIYMYPRFKIR</sequence>
<feature type="transmembrane region" description="Helical" evidence="10">
    <location>
        <begin position="77"/>
        <end position="97"/>
    </location>
</feature>
<dbReference type="Pfam" id="PF05758">
    <property type="entry name" value="Ycf1"/>
    <property type="match status" value="3"/>
</dbReference>
<evidence type="ECO:0000256" key="6">
    <source>
        <dbReference type="ARBA" id="ARBA00022927"/>
    </source>
</evidence>
<feature type="compositionally biased region" description="Basic residues" evidence="9">
    <location>
        <begin position="1742"/>
        <end position="1754"/>
    </location>
</feature>
<dbReference type="GeneID" id="33367908"/>
<keyword evidence="5 10" id="KW-0812">Transmembrane</keyword>
<feature type="region of interest" description="Disordered" evidence="9">
    <location>
        <begin position="562"/>
        <end position="618"/>
    </location>
</feature>
<feature type="transmembrane region" description="Helical" evidence="10">
    <location>
        <begin position="175"/>
        <end position="195"/>
    </location>
</feature>
<keyword evidence="6" id="KW-0813">Transport</keyword>
<proteinExistence type="inferred from homology"/>
<reference evidence="11" key="1">
    <citation type="journal article" date="2017" name="Am. J. Bot.">
        <title>The East Asian origin of the giant lobelias.</title>
        <authorList>
            <person name="Knox E.B."/>
            <person name="Li C."/>
        </authorList>
    </citation>
    <scope>NUCLEOTIDE SEQUENCE</scope>
</reference>
<comment type="subunit">
    <text evidence="3">Part of the Tic complex.</text>
</comment>
<dbReference type="GO" id="GO:0042170">
    <property type="term" value="C:plastid membrane"/>
    <property type="evidence" value="ECO:0007669"/>
    <property type="project" value="UniProtKB-SubCell"/>
</dbReference>
<evidence type="ECO:0000256" key="8">
    <source>
        <dbReference type="ARBA" id="ARBA00029978"/>
    </source>
</evidence>
<comment type="subcellular location">
    <subcellularLocation>
        <location evidence="1">Plastid membrane</location>
        <topology evidence="1">Multi-pass membrane protein</topology>
    </subcellularLocation>
</comment>
<accession>A0A1Z2QT37</accession>
<keyword evidence="10" id="KW-0472">Membrane</keyword>
<keyword evidence="7 10" id="KW-1133">Transmembrane helix</keyword>
<feature type="region of interest" description="Disordered" evidence="9">
    <location>
        <begin position="1224"/>
        <end position="1248"/>
    </location>
</feature>
<evidence type="ECO:0000256" key="9">
    <source>
        <dbReference type="SAM" id="MobiDB-lite"/>
    </source>
</evidence>